<protein>
    <submittedName>
        <fullName evidence="2">Aminoglycoside 3'-phosphotransferase/choline kinase domain protein</fullName>
    </submittedName>
</protein>
<dbReference type="eggNOG" id="ENOG502SHN1">
    <property type="taxonomic scope" value="Eukaryota"/>
</dbReference>
<dbReference type="EMBL" id="JELW01000026">
    <property type="protein sequence ID" value="EXU98480.1"/>
    <property type="molecule type" value="Genomic_DNA"/>
</dbReference>
<dbReference type="HOGENOM" id="CLU_021768_3_0_1"/>
<dbReference type="AlphaFoldDB" id="A0A0A1US66"/>
<evidence type="ECO:0000313" key="2">
    <source>
        <dbReference type="EMBL" id="EXU98480.1"/>
    </source>
</evidence>
<sequence>MSKTPTHLQDTDALPINNTAARRHLTLLALKVTARFYKWDGPCVPLSRRIMVKTDENIDLTEAATMAFIAARTSIPVPRVHCSFVHKNKTYIVMERIRGKTLAAAWPTLSEPELDDILTQLRDMLKELRALPAPGVAVESCVGASLHDFRIPWSETRFGPFPSIRAFHFWLRQGLQPEEHHPQHVNDEDWADIKRMVAMQDEDKDWGPPVFTHGDLNPFNIMVRDGKIVAIIDWEFAGWYPHYWEYTSVFLGNKTRGAWQKLVPKFIEPCPDELRMETIRQRWWGDF</sequence>
<dbReference type="PANTHER" id="PTHR21310">
    <property type="entry name" value="AMINOGLYCOSIDE PHOSPHOTRANSFERASE-RELATED-RELATED"/>
    <property type="match status" value="1"/>
</dbReference>
<evidence type="ECO:0000313" key="3">
    <source>
        <dbReference type="Proteomes" id="UP000030151"/>
    </source>
</evidence>
<gene>
    <name evidence="2" type="ORF">X797_008427</name>
</gene>
<dbReference type="GO" id="GO:0016301">
    <property type="term" value="F:kinase activity"/>
    <property type="evidence" value="ECO:0007669"/>
    <property type="project" value="UniProtKB-KW"/>
</dbReference>
<dbReference type="InterPro" id="IPR051678">
    <property type="entry name" value="AGP_Transferase"/>
</dbReference>
<dbReference type="InterPro" id="IPR011009">
    <property type="entry name" value="Kinase-like_dom_sf"/>
</dbReference>
<dbReference type="Gene3D" id="3.90.1200.10">
    <property type="match status" value="1"/>
</dbReference>
<feature type="domain" description="Aminoglycoside phosphotransferase" evidence="1">
    <location>
        <begin position="62"/>
        <end position="250"/>
    </location>
</feature>
<dbReference type="PANTHER" id="PTHR21310:SF55">
    <property type="entry name" value="AMINOGLYCOSIDE PHOSPHOTRANSFERASE DOMAIN-CONTAINING PROTEIN"/>
    <property type="match status" value="1"/>
</dbReference>
<dbReference type="SUPFAM" id="SSF56112">
    <property type="entry name" value="Protein kinase-like (PK-like)"/>
    <property type="match status" value="1"/>
</dbReference>
<dbReference type="Pfam" id="PF01636">
    <property type="entry name" value="APH"/>
    <property type="match status" value="1"/>
</dbReference>
<name>A0A0A1US66_9HYPO</name>
<accession>A0A0A1US66</accession>
<proteinExistence type="predicted"/>
<dbReference type="OrthoDB" id="2906425at2759"/>
<keyword evidence="2" id="KW-0418">Kinase</keyword>
<organism evidence="2 3">
    <name type="scientific">Metarhizium robertsii</name>
    <dbReference type="NCBI Taxonomy" id="568076"/>
    <lineage>
        <taxon>Eukaryota</taxon>
        <taxon>Fungi</taxon>
        <taxon>Dikarya</taxon>
        <taxon>Ascomycota</taxon>
        <taxon>Pezizomycotina</taxon>
        <taxon>Sordariomycetes</taxon>
        <taxon>Hypocreomycetidae</taxon>
        <taxon>Hypocreales</taxon>
        <taxon>Clavicipitaceae</taxon>
        <taxon>Metarhizium</taxon>
    </lineage>
</organism>
<reference evidence="2 3" key="1">
    <citation type="submission" date="2014-02" db="EMBL/GenBank/DDBJ databases">
        <title>The genome sequence of the entomopathogenic fungus Metarhizium robertsii ARSEF 2575.</title>
        <authorList>
            <person name="Giuliano Garisto Donzelli B."/>
            <person name="Roe B.A."/>
            <person name="Macmil S.L."/>
            <person name="Krasnoff S.B."/>
            <person name="Gibson D.M."/>
        </authorList>
    </citation>
    <scope>NUCLEOTIDE SEQUENCE [LARGE SCALE GENOMIC DNA]</scope>
    <source>
        <strain evidence="2 3">ARSEF 2575</strain>
    </source>
</reference>
<dbReference type="Proteomes" id="UP000030151">
    <property type="component" value="Unassembled WGS sequence"/>
</dbReference>
<dbReference type="InterPro" id="IPR002575">
    <property type="entry name" value="Aminoglycoside_PTrfase"/>
</dbReference>
<comment type="caution">
    <text evidence="2">The sequence shown here is derived from an EMBL/GenBank/DDBJ whole genome shotgun (WGS) entry which is preliminary data.</text>
</comment>
<dbReference type="CDD" id="cd05120">
    <property type="entry name" value="APH_ChoK_like"/>
    <property type="match status" value="1"/>
</dbReference>
<evidence type="ECO:0000259" key="1">
    <source>
        <dbReference type="Pfam" id="PF01636"/>
    </source>
</evidence>
<keyword evidence="2" id="KW-0808">Transferase</keyword>